<reference evidence="1" key="2">
    <citation type="submission" date="2020-06" db="EMBL/GenBank/DDBJ databases">
        <authorList>
            <person name="Sheffer M."/>
        </authorList>
    </citation>
    <scope>NUCLEOTIDE SEQUENCE</scope>
</reference>
<comment type="caution">
    <text evidence="1">The sequence shown here is derived from an EMBL/GenBank/DDBJ whole genome shotgun (WGS) entry which is preliminary data.</text>
</comment>
<name>A0A8T0FWH9_ARGBR</name>
<sequence length="99" mass="11242">MAADMEQLISLAYAECPLDVRESLEAQHFVDSMHEDTQHATRQLDEKDLKPALAYSMNYEAAKTVSSVPDMSDRLKYMMIPAGNVMTNLNHSAICWKNY</sequence>
<accession>A0A8T0FWH9</accession>
<keyword evidence="2" id="KW-1185">Reference proteome</keyword>
<organism evidence="1 2">
    <name type="scientific">Argiope bruennichi</name>
    <name type="common">Wasp spider</name>
    <name type="synonym">Aranea bruennichi</name>
    <dbReference type="NCBI Taxonomy" id="94029"/>
    <lineage>
        <taxon>Eukaryota</taxon>
        <taxon>Metazoa</taxon>
        <taxon>Ecdysozoa</taxon>
        <taxon>Arthropoda</taxon>
        <taxon>Chelicerata</taxon>
        <taxon>Arachnida</taxon>
        <taxon>Araneae</taxon>
        <taxon>Araneomorphae</taxon>
        <taxon>Entelegynae</taxon>
        <taxon>Araneoidea</taxon>
        <taxon>Araneidae</taxon>
        <taxon>Argiope</taxon>
    </lineage>
</organism>
<dbReference type="AlphaFoldDB" id="A0A8T0FWH9"/>
<proteinExistence type="predicted"/>
<gene>
    <name evidence="1" type="ORF">HNY73_004673</name>
</gene>
<dbReference type="Proteomes" id="UP000807504">
    <property type="component" value="Unassembled WGS sequence"/>
</dbReference>
<evidence type="ECO:0000313" key="2">
    <source>
        <dbReference type="Proteomes" id="UP000807504"/>
    </source>
</evidence>
<reference evidence="1" key="1">
    <citation type="journal article" date="2020" name="bioRxiv">
        <title>Chromosome-level reference genome of the European wasp spider Argiope bruennichi: a resource for studies on range expansion and evolutionary adaptation.</title>
        <authorList>
            <person name="Sheffer M.M."/>
            <person name="Hoppe A."/>
            <person name="Krehenwinkel H."/>
            <person name="Uhl G."/>
            <person name="Kuss A.W."/>
            <person name="Jensen L."/>
            <person name="Jensen C."/>
            <person name="Gillespie R.G."/>
            <person name="Hoff K.J."/>
            <person name="Prost S."/>
        </authorList>
    </citation>
    <scope>NUCLEOTIDE SEQUENCE</scope>
</reference>
<evidence type="ECO:0000313" key="1">
    <source>
        <dbReference type="EMBL" id="KAF8793153.1"/>
    </source>
</evidence>
<dbReference type="EMBL" id="JABXBU010000003">
    <property type="protein sequence ID" value="KAF8793153.1"/>
    <property type="molecule type" value="Genomic_DNA"/>
</dbReference>
<protein>
    <submittedName>
        <fullName evidence="1">Uncharacterized protein</fullName>
    </submittedName>
</protein>